<dbReference type="Pfam" id="PF01551">
    <property type="entry name" value="Peptidase_M23"/>
    <property type="match status" value="1"/>
</dbReference>
<evidence type="ECO:0000313" key="7">
    <source>
        <dbReference type="Proteomes" id="UP001214976"/>
    </source>
</evidence>
<dbReference type="SUPFAM" id="SSF51261">
    <property type="entry name" value="Duplicated hybrid motif"/>
    <property type="match status" value="1"/>
</dbReference>
<protein>
    <submittedName>
        <fullName evidence="6">Murein hydrolase activator EnvC</fullName>
    </submittedName>
</protein>
<dbReference type="InterPro" id="IPR016047">
    <property type="entry name" value="M23ase_b-sheet_dom"/>
</dbReference>
<dbReference type="Proteomes" id="UP001214976">
    <property type="component" value="Unassembled WGS sequence"/>
</dbReference>
<evidence type="ECO:0000259" key="4">
    <source>
        <dbReference type="Pfam" id="PF01551"/>
    </source>
</evidence>
<dbReference type="RefSeq" id="WP_317476908.1">
    <property type="nucleotide sequence ID" value="NZ_JARQTO010000012.1"/>
</dbReference>
<dbReference type="Gene3D" id="6.10.250.3150">
    <property type="match status" value="1"/>
</dbReference>
<dbReference type="CDD" id="cd12797">
    <property type="entry name" value="M23_peptidase"/>
    <property type="match status" value="1"/>
</dbReference>
<keyword evidence="6" id="KW-0378">Hydrolase</keyword>
<evidence type="ECO:0000256" key="2">
    <source>
        <dbReference type="SAM" id="MobiDB-lite"/>
    </source>
</evidence>
<feature type="region of interest" description="Disordered" evidence="2">
    <location>
        <begin position="177"/>
        <end position="202"/>
    </location>
</feature>
<feature type="compositionally biased region" description="Basic and acidic residues" evidence="2">
    <location>
        <begin position="244"/>
        <end position="262"/>
    </location>
</feature>
<feature type="coiled-coil region" evidence="1">
    <location>
        <begin position="26"/>
        <end position="109"/>
    </location>
</feature>
<feature type="compositionally biased region" description="Low complexity" evidence="2">
    <location>
        <begin position="177"/>
        <end position="196"/>
    </location>
</feature>
<gene>
    <name evidence="6" type="primary">envC</name>
    <name evidence="6" type="ORF">P7M15_04240</name>
    <name evidence="5" type="ORF">P7M32_09455</name>
</gene>
<proteinExistence type="predicted"/>
<feature type="chain" id="PRO_5043341767" evidence="3">
    <location>
        <begin position="31"/>
        <end position="406"/>
    </location>
</feature>
<dbReference type="PANTHER" id="PTHR21666:SF270">
    <property type="entry name" value="MUREIN HYDROLASE ACTIVATOR ENVC"/>
    <property type="match status" value="1"/>
</dbReference>
<dbReference type="Proteomes" id="UP001216057">
    <property type="component" value="Unassembled WGS sequence"/>
</dbReference>
<name>A0AAW6Q827_9PAST</name>
<organism evidence="6 7">
    <name type="scientific">Exercitatus varius</name>
    <dbReference type="NCBI Taxonomy" id="67857"/>
    <lineage>
        <taxon>Bacteria</taxon>
        <taxon>Pseudomonadati</taxon>
        <taxon>Pseudomonadota</taxon>
        <taxon>Gammaproteobacteria</taxon>
        <taxon>Pasteurellales</taxon>
        <taxon>Pasteurellaceae</taxon>
        <taxon>Exercitatus</taxon>
    </lineage>
</organism>
<evidence type="ECO:0000313" key="6">
    <source>
        <dbReference type="EMBL" id="MDG2949734.1"/>
    </source>
</evidence>
<dbReference type="EMBL" id="JARQTX010000011">
    <property type="protein sequence ID" value="MDG2946647.1"/>
    <property type="molecule type" value="Genomic_DNA"/>
</dbReference>
<comment type="caution">
    <text evidence="6">The sequence shown here is derived from an EMBL/GenBank/DDBJ whole genome shotgun (WGS) entry which is preliminary data.</text>
</comment>
<dbReference type="GO" id="GO:0004222">
    <property type="term" value="F:metalloendopeptidase activity"/>
    <property type="evidence" value="ECO:0007669"/>
    <property type="project" value="TreeGrafter"/>
</dbReference>
<keyword evidence="8" id="KW-1185">Reference proteome</keyword>
<feature type="domain" description="M23ase beta-sheet core" evidence="4">
    <location>
        <begin position="307"/>
        <end position="401"/>
    </location>
</feature>
<dbReference type="PANTHER" id="PTHR21666">
    <property type="entry name" value="PEPTIDASE-RELATED"/>
    <property type="match status" value="1"/>
</dbReference>
<dbReference type="Gene3D" id="2.70.70.10">
    <property type="entry name" value="Glucose Permease (Domain IIA)"/>
    <property type="match status" value="1"/>
</dbReference>
<evidence type="ECO:0000256" key="1">
    <source>
        <dbReference type="SAM" id="Coils"/>
    </source>
</evidence>
<dbReference type="AlphaFoldDB" id="A0AAW6Q827"/>
<evidence type="ECO:0000313" key="5">
    <source>
        <dbReference type="EMBL" id="MDG2946647.1"/>
    </source>
</evidence>
<dbReference type="InterPro" id="IPR050570">
    <property type="entry name" value="Cell_wall_metabolism_enzyme"/>
</dbReference>
<evidence type="ECO:0000313" key="8">
    <source>
        <dbReference type="Proteomes" id="UP001216057"/>
    </source>
</evidence>
<dbReference type="EMBL" id="JARQTW010000008">
    <property type="protein sequence ID" value="MDG2949734.1"/>
    <property type="molecule type" value="Genomic_DNA"/>
</dbReference>
<keyword evidence="1" id="KW-0175">Coiled coil</keyword>
<sequence length="406" mass="45457">MLCFLPFKKTVKNLTALFCGGMLLSFSAQAADLNQIQSQIKQQEQKIATQKREQNKLQSSLKTQENQINDIVGSLRETEADLKETNKIIADTNKQIKLLEQQERQQKLKLAKQLDAVYRSGNPNSVIEHLLSDDAKNNDRMMVYSKHVNKTRLALIDKLKATRAQLDEQKNYLAQQQADQQQQLSEQKKQQQALQKARNERQSTLTQLNKTLERDQNKLETLKANENALRAEINRAALAAQQQEKQEREQLAQKKQAEEKRTNKTYQPTAQEKQLMRSGAGLSGKYPFPVAGKILHQFGSTQAGEVKWKGIVIAAGTGAAVRAIAGGRVILANWLAGYGQVVVIDHGKGDMSLYGYNQAVFVRSGSLVNAGQQIAEVGNSGGQGRSSLYFEIRRQGNAVNPMNWLR</sequence>
<dbReference type="InterPro" id="IPR011055">
    <property type="entry name" value="Dup_hybrid_motif"/>
</dbReference>
<dbReference type="FunFam" id="2.70.70.10:FF:000003">
    <property type="entry name" value="Murein hydrolase activator EnvC"/>
    <property type="match status" value="1"/>
</dbReference>
<reference evidence="6 8" key="1">
    <citation type="submission" date="2023-03" db="EMBL/GenBank/DDBJ databases">
        <title>Classification of Bisgaard taxon 6 and taxon 10 as Exercitatus varius gen. nov., spec. nov.</title>
        <authorList>
            <person name="Christensen H."/>
        </authorList>
    </citation>
    <scope>NUCLEOTIDE SEQUENCE</scope>
    <source>
        <strain evidence="5 8">23350_01</strain>
        <strain evidence="6">86116</strain>
    </source>
</reference>
<accession>A0AAW6Q827</accession>
<keyword evidence="3" id="KW-0732">Signal</keyword>
<evidence type="ECO:0000256" key="3">
    <source>
        <dbReference type="SAM" id="SignalP"/>
    </source>
</evidence>
<feature type="signal peptide" evidence="3">
    <location>
        <begin position="1"/>
        <end position="30"/>
    </location>
</feature>
<feature type="region of interest" description="Disordered" evidence="2">
    <location>
        <begin position="240"/>
        <end position="272"/>
    </location>
</feature>
<dbReference type="GeneID" id="93227338"/>
<dbReference type="NCBIfam" id="NF008644">
    <property type="entry name" value="PRK11637.1"/>
    <property type="match status" value="1"/>
</dbReference>